<dbReference type="AlphaFoldDB" id="K0KGI2"/>
<organism evidence="3 4">
    <name type="scientific">Wickerhamomyces ciferrii (strain ATCC 14091 / BCRC 22168 / CBS 111 / JCM 3599 / NBRC 0793 / NRRL Y-1031 F-60-10)</name>
    <name type="common">Yeast</name>
    <name type="synonym">Pichia ciferrii</name>
    <dbReference type="NCBI Taxonomy" id="1206466"/>
    <lineage>
        <taxon>Eukaryota</taxon>
        <taxon>Fungi</taxon>
        <taxon>Dikarya</taxon>
        <taxon>Ascomycota</taxon>
        <taxon>Saccharomycotina</taxon>
        <taxon>Saccharomycetes</taxon>
        <taxon>Phaffomycetales</taxon>
        <taxon>Wickerhamomycetaceae</taxon>
        <taxon>Wickerhamomyces</taxon>
    </lineage>
</organism>
<feature type="region of interest" description="Disordered" evidence="1">
    <location>
        <begin position="356"/>
        <end position="375"/>
    </location>
</feature>
<dbReference type="Proteomes" id="UP000009328">
    <property type="component" value="Unassembled WGS sequence"/>
</dbReference>
<proteinExistence type="predicted"/>
<gene>
    <name evidence="3" type="ORF">BN7_1628</name>
</gene>
<dbReference type="InParanoid" id="K0KGI2"/>
<evidence type="ECO:0000256" key="1">
    <source>
        <dbReference type="SAM" id="MobiDB-lite"/>
    </source>
</evidence>
<name>K0KGI2_WICCF</name>
<keyword evidence="4" id="KW-1185">Reference proteome</keyword>
<protein>
    <submittedName>
        <fullName evidence="3">Uncharacterized protein</fullName>
    </submittedName>
</protein>
<reference evidence="3 4" key="1">
    <citation type="journal article" date="2012" name="Eukaryot. Cell">
        <title>Draft genome sequence of Wickerhamomyces ciferrii NRRL Y-1031 F-60-10.</title>
        <authorList>
            <person name="Schneider J."/>
            <person name="Andrea H."/>
            <person name="Blom J."/>
            <person name="Jaenicke S."/>
            <person name="Ruckert C."/>
            <person name="Schorsch C."/>
            <person name="Szczepanowski R."/>
            <person name="Farwick M."/>
            <person name="Goesmann A."/>
            <person name="Puhler A."/>
            <person name="Schaffer S."/>
            <person name="Tauch A."/>
            <person name="Kohler T."/>
            <person name="Brinkrolf K."/>
        </authorList>
    </citation>
    <scope>NUCLEOTIDE SEQUENCE [LARGE SCALE GENOMIC DNA]</scope>
    <source>
        <strain evidence="4">ATCC 14091 / BCRC 22168 / CBS 111 / JCM 3599 / NBRC 0793 / NRRL Y-1031 F-60-10</strain>
    </source>
</reference>
<feature type="region of interest" description="Disordered" evidence="1">
    <location>
        <begin position="181"/>
        <end position="281"/>
    </location>
</feature>
<evidence type="ECO:0000313" key="3">
    <source>
        <dbReference type="EMBL" id="CCH42086.1"/>
    </source>
</evidence>
<feature type="compositionally biased region" description="Low complexity" evidence="1">
    <location>
        <begin position="202"/>
        <end position="214"/>
    </location>
</feature>
<feature type="compositionally biased region" description="Low complexity" evidence="1">
    <location>
        <begin position="222"/>
        <end position="236"/>
    </location>
</feature>
<dbReference type="EMBL" id="CAIF01000036">
    <property type="protein sequence ID" value="CCH42086.1"/>
    <property type="molecule type" value="Genomic_DNA"/>
</dbReference>
<accession>K0KGI2</accession>
<dbReference type="HOGENOM" id="CLU_702495_0_0_1"/>
<keyword evidence="2" id="KW-1133">Transmembrane helix</keyword>
<comment type="caution">
    <text evidence="3">The sequence shown here is derived from an EMBL/GenBank/DDBJ whole genome shotgun (WGS) entry which is preliminary data.</text>
</comment>
<sequence>MSRLRRTLTLSNYRVERKLAKFREIEKSSPMLPVLSEIHYKNGYKETCKFIYNQPKKKIEDLKIGDDEPNGLYIYKFFLDRTGGLHTFTGFAIESMNDLEKGKNIFYYMDPRCKQFLKDRTFINQLHKAEFKHEFAPKSNDTMTVYNAPFHLLVDGYLQEQAIEIELYEQLKRSEQVIAAVEEEDDEEDDDDSAVDSDENTSADSESTTSSNESTSDESASDESATNDATTDTTSDIVVAAPNQETSVPAPVESSTEVTPTPVEVESVEVTPTPNPDVPTSDALTVQTQEKSSEVLAESFQLLGQAFWKFLIVLGMFLSQNSTHIGTFFKFLLKMIILLLAYLLQCLYIGLKSNESKNEDNEDKEKARQSISFNF</sequence>
<evidence type="ECO:0000256" key="2">
    <source>
        <dbReference type="SAM" id="Phobius"/>
    </source>
</evidence>
<feature type="compositionally biased region" description="Low complexity" evidence="1">
    <location>
        <begin position="251"/>
        <end position="272"/>
    </location>
</feature>
<keyword evidence="2" id="KW-0812">Transmembrane</keyword>
<evidence type="ECO:0000313" key="4">
    <source>
        <dbReference type="Proteomes" id="UP000009328"/>
    </source>
</evidence>
<feature type="compositionally biased region" description="Basic and acidic residues" evidence="1">
    <location>
        <begin position="356"/>
        <end position="368"/>
    </location>
</feature>
<feature type="transmembrane region" description="Helical" evidence="2">
    <location>
        <begin position="331"/>
        <end position="351"/>
    </location>
</feature>
<keyword evidence="2" id="KW-0472">Membrane</keyword>
<feature type="compositionally biased region" description="Acidic residues" evidence="1">
    <location>
        <begin position="181"/>
        <end position="201"/>
    </location>
</feature>